<sequence length="33" mass="3590">MKFVTCLPDPMPAALIKTYLPTLDPVLTSSVIN</sequence>
<dbReference type="EMBL" id="GBXM01094184">
    <property type="protein sequence ID" value="JAH14393.1"/>
    <property type="molecule type" value="Transcribed_RNA"/>
</dbReference>
<evidence type="ECO:0000313" key="1">
    <source>
        <dbReference type="EMBL" id="JAH14393.1"/>
    </source>
</evidence>
<name>A0A0E9QE68_ANGAN</name>
<reference evidence="1" key="1">
    <citation type="submission" date="2014-11" db="EMBL/GenBank/DDBJ databases">
        <authorList>
            <person name="Amaro Gonzalez C."/>
        </authorList>
    </citation>
    <scope>NUCLEOTIDE SEQUENCE</scope>
</reference>
<organism evidence="1">
    <name type="scientific">Anguilla anguilla</name>
    <name type="common">European freshwater eel</name>
    <name type="synonym">Muraena anguilla</name>
    <dbReference type="NCBI Taxonomy" id="7936"/>
    <lineage>
        <taxon>Eukaryota</taxon>
        <taxon>Metazoa</taxon>
        <taxon>Chordata</taxon>
        <taxon>Craniata</taxon>
        <taxon>Vertebrata</taxon>
        <taxon>Euteleostomi</taxon>
        <taxon>Actinopterygii</taxon>
        <taxon>Neopterygii</taxon>
        <taxon>Teleostei</taxon>
        <taxon>Anguilliformes</taxon>
        <taxon>Anguillidae</taxon>
        <taxon>Anguilla</taxon>
    </lineage>
</organism>
<proteinExistence type="predicted"/>
<protein>
    <submittedName>
        <fullName evidence="1">Uncharacterized protein</fullName>
    </submittedName>
</protein>
<reference evidence="1" key="2">
    <citation type="journal article" date="2015" name="Fish Shellfish Immunol.">
        <title>Early steps in the European eel (Anguilla anguilla)-Vibrio vulnificus interaction in the gills: Role of the RtxA13 toxin.</title>
        <authorList>
            <person name="Callol A."/>
            <person name="Pajuelo D."/>
            <person name="Ebbesson L."/>
            <person name="Teles M."/>
            <person name="MacKenzie S."/>
            <person name="Amaro C."/>
        </authorList>
    </citation>
    <scope>NUCLEOTIDE SEQUENCE</scope>
</reference>
<accession>A0A0E9QE68</accession>
<dbReference type="AlphaFoldDB" id="A0A0E9QE68"/>